<proteinExistence type="predicted"/>
<name>A0AAD9HZG1_9PEZI</name>
<organism evidence="1 2">
    <name type="scientific">Phyllachora maydis</name>
    <dbReference type="NCBI Taxonomy" id="1825666"/>
    <lineage>
        <taxon>Eukaryota</taxon>
        <taxon>Fungi</taxon>
        <taxon>Dikarya</taxon>
        <taxon>Ascomycota</taxon>
        <taxon>Pezizomycotina</taxon>
        <taxon>Sordariomycetes</taxon>
        <taxon>Sordariomycetidae</taxon>
        <taxon>Phyllachorales</taxon>
        <taxon>Phyllachoraceae</taxon>
        <taxon>Phyllachora</taxon>
    </lineage>
</organism>
<reference evidence="1" key="1">
    <citation type="journal article" date="2023" name="Mol. Plant Microbe Interact.">
        <title>Elucidating the Obligate Nature and Biological Capacity of an Invasive Fungal Corn Pathogen.</title>
        <authorList>
            <person name="MacCready J.S."/>
            <person name="Roggenkamp E.M."/>
            <person name="Gdanetz K."/>
            <person name="Chilvers M.I."/>
        </authorList>
    </citation>
    <scope>NUCLEOTIDE SEQUENCE</scope>
    <source>
        <strain evidence="1">PM02</strain>
    </source>
</reference>
<keyword evidence="2" id="KW-1185">Reference proteome</keyword>
<dbReference type="EMBL" id="JAQQPM010000001">
    <property type="protein sequence ID" value="KAK2067582.1"/>
    <property type="molecule type" value="Genomic_DNA"/>
</dbReference>
<gene>
    <name evidence="1" type="ORF">P8C59_001308</name>
</gene>
<evidence type="ECO:0000313" key="1">
    <source>
        <dbReference type="EMBL" id="KAK2067582.1"/>
    </source>
</evidence>
<dbReference type="Proteomes" id="UP001217918">
    <property type="component" value="Unassembled WGS sequence"/>
</dbReference>
<evidence type="ECO:0000313" key="2">
    <source>
        <dbReference type="Proteomes" id="UP001217918"/>
    </source>
</evidence>
<sequence length="93" mass="10820">MHQFNCDKAVSIRVHRRLQSASLCRARKFERVICMPDEDGIRYGIRLGMMKKRQAVAVTRRVVDVLATPRFQTLVSVWHILIERPMRPVAMAT</sequence>
<accession>A0AAD9HZG1</accession>
<dbReference type="AlphaFoldDB" id="A0AAD9HZG1"/>
<protein>
    <submittedName>
        <fullName evidence="1">Uncharacterized protein</fullName>
    </submittedName>
</protein>
<comment type="caution">
    <text evidence="1">The sequence shown here is derived from an EMBL/GenBank/DDBJ whole genome shotgun (WGS) entry which is preliminary data.</text>
</comment>